<accession>A0A346QVW8</accession>
<sequence>MDAFIVLCEYFAKWNNPDKIKNLDLKQCLLITIEYEMLMANKYYELAARYKAVCAFTDDYNHAVKVACLYHTHQWVMDDMDPALNRLLLNYRYNRTMLLDLLKRYTKPISIQYQLYRLAKLMITNDVTYGSCYYMFAVGYYASKLTHVDGDMARALQDYLNMDLSVTSLYYKLMNLDSEHFMSNTHMGWALLSEFEKTRKLPKQSDFLEFVCKMIDENQTYDFDQYFQPAQRNCVMCKALFGVHVMRELRLETEFYIKRALKM</sequence>
<protein>
    <submittedName>
        <fullName evidence="1">ORF049</fullName>
    </submittedName>
</protein>
<organism evidence="1">
    <name type="scientific">Spodoptera frugiperda granulovirus</name>
    <dbReference type="NCBI Taxonomy" id="307454"/>
    <lineage>
        <taxon>Viruses</taxon>
        <taxon>Viruses incertae sedis</taxon>
        <taxon>Naldaviricetes</taxon>
        <taxon>Lefavirales</taxon>
        <taxon>Baculoviridae</taxon>
        <taxon>Betabaculovirus</taxon>
        <taxon>Betabaculovirus spofrugiperdae</taxon>
    </lineage>
</organism>
<dbReference type="EMBL" id="MH170055">
    <property type="protein sequence ID" value="AXS01068.1"/>
    <property type="molecule type" value="Genomic_DNA"/>
</dbReference>
<proteinExistence type="predicted"/>
<name>A0A346QVW8_9BBAC</name>
<evidence type="ECO:0000313" key="1">
    <source>
        <dbReference type="EMBL" id="AXS01068.1"/>
    </source>
</evidence>
<reference evidence="1" key="1">
    <citation type="journal article" date="2018" name="PLoS ONE">
        <title>Genomic analysis of an Argentinean isolate of Spodoptera frugiperda granulovirus reveals that various baculoviruses code for Lef-7 proteins with three F-box domains.</title>
        <authorList>
            <person name="Ferrelli M.L."/>
            <person name="Pidre M.L."/>
            <person name="Ghiringhelli P.D."/>
            <person name="Torres S."/>
            <person name="Fabre M.L."/>
            <person name="Masson T."/>
            <person name="Cedola M.T."/>
            <person name="Sciocco-Cap A."/>
            <person name="Romanowski V."/>
        </authorList>
    </citation>
    <scope>NUCLEOTIDE SEQUENCE</scope>
    <source>
        <strain evidence="1">ARG</strain>
    </source>
</reference>